<dbReference type="GO" id="GO:0005737">
    <property type="term" value="C:cytoplasm"/>
    <property type="evidence" value="ECO:0007669"/>
    <property type="project" value="UniProtKB-SubCell"/>
</dbReference>
<dbReference type="Gene3D" id="3.30.930.10">
    <property type="entry name" value="Bira Bifunctional Protein, Domain 2"/>
    <property type="match status" value="1"/>
</dbReference>
<proteinExistence type="inferred from homology"/>
<dbReference type="PRINTS" id="PR00981">
    <property type="entry name" value="TRNASYNTHSER"/>
</dbReference>
<dbReference type="InterPro" id="IPR002317">
    <property type="entry name" value="Ser-tRNA-ligase_type_1"/>
</dbReference>
<evidence type="ECO:0000256" key="4">
    <source>
        <dbReference type="ARBA" id="ARBA00022917"/>
    </source>
</evidence>
<evidence type="ECO:0000313" key="11">
    <source>
        <dbReference type="Proteomes" id="UP000231579"/>
    </source>
</evidence>
<keyword evidence="2 6" id="KW-0547">Nucleotide-binding</keyword>
<dbReference type="InterPro" id="IPR015866">
    <property type="entry name" value="Ser-tRNA-synth_1_N"/>
</dbReference>
<comment type="subunit">
    <text evidence="6">Homodimer. The tRNA molecule binds across the dimer.</text>
</comment>
<evidence type="ECO:0000256" key="5">
    <source>
        <dbReference type="ARBA" id="ARBA00023146"/>
    </source>
</evidence>
<feature type="binding site" evidence="6">
    <location>
        <begin position="235"/>
        <end position="237"/>
    </location>
    <ligand>
        <name>L-serine</name>
        <dbReference type="ChEBI" id="CHEBI:33384"/>
    </ligand>
</feature>
<keyword evidence="5 6" id="KW-0030">Aminoacyl-tRNA synthetase</keyword>
<feature type="binding site" evidence="6">
    <location>
        <position position="388"/>
    </location>
    <ligand>
        <name>L-serine</name>
        <dbReference type="ChEBI" id="CHEBI:33384"/>
    </ligand>
</feature>
<feature type="domain" description="Aminoacyl-transfer RNA synthetases class-II family profile" evidence="9">
    <location>
        <begin position="188"/>
        <end position="412"/>
    </location>
</feature>
<dbReference type="SUPFAM" id="SSF55681">
    <property type="entry name" value="Class II aaRS and biotin synthetases"/>
    <property type="match status" value="1"/>
</dbReference>
<protein>
    <recommendedName>
        <fullName evidence="6">Serine--tRNA ligase</fullName>
        <ecNumber evidence="6">6.1.1.11</ecNumber>
    </recommendedName>
    <alternativeName>
        <fullName evidence="6">Seryl-tRNA synthetase</fullName>
        <shortName evidence="6">SerRS</shortName>
    </alternativeName>
    <alternativeName>
        <fullName evidence="6">Seryl-tRNA(Ser/Sec) synthetase</fullName>
    </alternativeName>
</protein>
<dbReference type="SUPFAM" id="SSF46589">
    <property type="entry name" value="tRNA-binding arm"/>
    <property type="match status" value="1"/>
</dbReference>
<dbReference type="EMBL" id="PFEM01000032">
    <property type="protein sequence ID" value="PJE69976.1"/>
    <property type="molecule type" value="Genomic_DNA"/>
</dbReference>
<evidence type="ECO:0000256" key="6">
    <source>
        <dbReference type="HAMAP-Rule" id="MF_00176"/>
    </source>
</evidence>
<evidence type="ECO:0000256" key="8">
    <source>
        <dbReference type="PIRSR" id="PIRSR001529-2"/>
    </source>
</evidence>
<comment type="subcellular location">
    <subcellularLocation>
        <location evidence="6">Cytoplasm</location>
    </subcellularLocation>
</comment>
<dbReference type="AlphaFoldDB" id="A0A2M8L6W5"/>
<comment type="similarity">
    <text evidence="6">Belongs to the class-II aminoacyl-tRNA synthetase family. Type-1 seryl-tRNA synthetase subfamily.</text>
</comment>
<dbReference type="Pfam" id="PF02403">
    <property type="entry name" value="Seryl_tRNA_N"/>
    <property type="match status" value="1"/>
</dbReference>
<sequence length="428" mass="48931">MIDLDLICDQPDRVKQGIKNKGFDPSIIDRVLKVAETRRQLIAAVEQWRQQRNQLTQLRRGFAGQGKKDIEQGRKIKEMLRRLEPDLKAVEQELKQLLYQIPNLPAADVPVGKDESENVVMRQWPVRRAGEGQPKKLSFSPKAHFELGESLDLIDTQRAAKVAGTRFGYLKNEAVFLEFGLIQLALALLTKEGFKPVLPPVMIAVDAMRKMGYLEHGEEKERYILDQDQLVLVGTAEQAIGPMHQDEVLAEKDLPLRYVGFSTCFRREAGSYGKDTKGILRVHQFNKVEMFSYARPEEADREHEFLLAMEEKLMRALKLPYQVVKMCSGDLGIPAARKYDLEAWFPAEKKYRETHSTSTCTDFQARRLNIKFRRQGGQLEFVHTLNGTAFSERPILAILENYQQKDGSVVVPTALQKYTGFKKIPAQK</sequence>
<dbReference type="InterPro" id="IPR033729">
    <property type="entry name" value="SerRS_core"/>
</dbReference>
<dbReference type="InterPro" id="IPR006195">
    <property type="entry name" value="aa-tRNA-synth_II"/>
</dbReference>
<name>A0A2M8L6W5_9BACT</name>
<feature type="binding site" evidence="8">
    <location>
        <begin position="282"/>
        <end position="285"/>
    </location>
    <ligand>
        <name>ATP</name>
        <dbReference type="ChEBI" id="CHEBI:30616"/>
    </ligand>
</feature>
<dbReference type="GO" id="GO:0005524">
    <property type="term" value="F:ATP binding"/>
    <property type="evidence" value="ECO:0007669"/>
    <property type="project" value="UniProtKB-UniRule"/>
</dbReference>
<feature type="binding site" evidence="6 8">
    <location>
        <begin position="266"/>
        <end position="268"/>
    </location>
    <ligand>
        <name>ATP</name>
        <dbReference type="ChEBI" id="CHEBI:30616"/>
    </ligand>
</feature>
<comment type="catalytic activity">
    <reaction evidence="6">
        <text>tRNA(Sec) + L-serine + ATP = L-seryl-tRNA(Sec) + AMP + diphosphate + H(+)</text>
        <dbReference type="Rhea" id="RHEA:42580"/>
        <dbReference type="Rhea" id="RHEA-COMP:9742"/>
        <dbReference type="Rhea" id="RHEA-COMP:10128"/>
        <dbReference type="ChEBI" id="CHEBI:15378"/>
        <dbReference type="ChEBI" id="CHEBI:30616"/>
        <dbReference type="ChEBI" id="CHEBI:33019"/>
        <dbReference type="ChEBI" id="CHEBI:33384"/>
        <dbReference type="ChEBI" id="CHEBI:78442"/>
        <dbReference type="ChEBI" id="CHEBI:78533"/>
        <dbReference type="ChEBI" id="CHEBI:456215"/>
        <dbReference type="EC" id="6.1.1.11"/>
    </reaction>
</comment>
<dbReference type="Proteomes" id="UP000231579">
    <property type="component" value="Unassembled WGS sequence"/>
</dbReference>
<gene>
    <name evidence="6" type="primary">serS</name>
    <name evidence="10" type="ORF">COU97_02220</name>
</gene>
<dbReference type="InterPro" id="IPR045864">
    <property type="entry name" value="aa-tRNA-synth_II/BPL/LPL"/>
</dbReference>
<evidence type="ECO:0000259" key="9">
    <source>
        <dbReference type="PROSITE" id="PS50862"/>
    </source>
</evidence>
<feature type="binding site" evidence="6 7">
    <location>
        <position position="289"/>
    </location>
    <ligand>
        <name>L-serine</name>
        <dbReference type="ChEBI" id="CHEBI:33384"/>
    </ligand>
</feature>
<feature type="binding site" evidence="7">
    <location>
        <position position="266"/>
    </location>
    <ligand>
        <name>L-serine</name>
        <dbReference type="ChEBI" id="CHEBI:33384"/>
    </ligand>
</feature>
<dbReference type="PANTHER" id="PTHR11778">
    <property type="entry name" value="SERYL-TRNA SYNTHETASE"/>
    <property type="match status" value="1"/>
</dbReference>
<keyword evidence="4 6" id="KW-0648">Protein biosynthesis</keyword>
<evidence type="ECO:0000256" key="1">
    <source>
        <dbReference type="ARBA" id="ARBA00022598"/>
    </source>
</evidence>
<feature type="binding site" evidence="6">
    <location>
        <position position="282"/>
    </location>
    <ligand>
        <name>ATP</name>
        <dbReference type="ChEBI" id="CHEBI:30616"/>
    </ligand>
</feature>
<dbReference type="GO" id="GO:0004828">
    <property type="term" value="F:serine-tRNA ligase activity"/>
    <property type="evidence" value="ECO:0007669"/>
    <property type="project" value="UniProtKB-UniRule"/>
</dbReference>
<dbReference type="HAMAP" id="MF_00176">
    <property type="entry name" value="Ser_tRNA_synth_type1"/>
    <property type="match status" value="1"/>
</dbReference>
<dbReference type="InterPro" id="IPR042103">
    <property type="entry name" value="SerRS_1_N_sf"/>
</dbReference>
<feature type="binding site" evidence="7">
    <location>
        <position position="386"/>
    </location>
    <ligand>
        <name>L-serine</name>
        <dbReference type="ChEBI" id="CHEBI:33384"/>
    </ligand>
</feature>
<dbReference type="GO" id="GO:0006434">
    <property type="term" value="P:seryl-tRNA aminoacylation"/>
    <property type="evidence" value="ECO:0007669"/>
    <property type="project" value="UniProtKB-UniRule"/>
</dbReference>
<dbReference type="PIRSF" id="PIRSF001529">
    <property type="entry name" value="Ser-tRNA-synth_IIa"/>
    <property type="match status" value="1"/>
</dbReference>
<evidence type="ECO:0000313" key="10">
    <source>
        <dbReference type="EMBL" id="PJE69976.1"/>
    </source>
</evidence>
<evidence type="ECO:0000256" key="3">
    <source>
        <dbReference type="ARBA" id="ARBA00022840"/>
    </source>
</evidence>
<dbReference type="EC" id="6.1.1.11" evidence="6"/>
<dbReference type="NCBIfam" id="TIGR00414">
    <property type="entry name" value="serS"/>
    <property type="match status" value="1"/>
</dbReference>
<evidence type="ECO:0000256" key="2">
    <source>
        <dbReference type="ARBA" id="ARBA00022741"/>
    </source>
</evidence>
<comment type="catalytic activity">
    <reaction evidence="6">
        <text>tRNA(Ser) + L-serine + ATP = L-seryl-tRNA(Ser) + AMP + diphosphate + H(+)</text>
        <dbReference type="Rhea" id="RHEA:12292"/>
        <dbReference type="Rhea" id="RHEA-COMP:9669"/>
        <dbReference type="Rhea" id="RHEA-COMP:9703"/>
        <dbReference type="ChEBI" id="CHEBI:15378"/>
        <dbReference type="ChEBI" id="CHEBI:30616"/>
        <dbReference type="ChEBI" id="CHEBI:33019"/>
        <dbReference type="ChEBI" id="CHEBI:33384"/>
        <dbReference type="ChEBI" id="CHEBI:78442"/>
        <dbReference type="ChEBI" id="CHEBI:78533"/>
        <dbReference type="ChEBI" id="CHEBI:456215"/>
        <dbReference type="EC" id="6.1.1.11"/>
    </reaction>
</comment>
<comment type="caution">
    <text evidence="10">The sequence shown here is derived from an EMBL/GenBank/DDBJ whole genome shotgun (WGS) entry which is preliminary data.</text>
</comment>
<organism evidence="10 11">
    <name type="scientific">Candidatus Shapirobacteria bacterium CG10_big_fil_rev_8_21_14_0_10_48_15</name>
    <dbReference type="NCBI Taxonomy" id="1974484"/>
    <lineage>
        <taxon>Bacteria</taxon>
        <taxon>Candidatus Shapironibacteriota</taxon>
    </lineage>
</organism>
<feature type="binding site" evidence="6 8">
    <location>
        <begin position="353"/>
        <end position="356"/>
    </location>
    <ligand>
        <name>ATP</name>
        <dbReference type="ChEBI" id="CHEBI:30616"/>
    </ligand>
</feature>
<dbReference type="Gene3D" id="1.10.287.40">
    <property type="entry name" value="Serine-tRNA synthetase, tRNA binding domain"/>
    <property type="match status" value="1"/>
</dbReference>
<comment type="function">
    <text evidence="6">Catalyzes the attachment of serine to tRNA(Ser). Is also able to aminoacylate tRNA(Sec) with serine, to form the misacylated tRNA L-seryl-tRNA(Sec), which will be further converted into selenocysteinyl-tRNA(Sec).</text>
</comment>
<reference evidence="11" key="1">
    <citation type="submission" date="2017-09" db="EMBL/GenBank/DDBJ databases">
        <title>Depth-based differentiation of microbial function through sediment-hosted aquifers and enrichment of novel symbionts in the deep terrestrial subsurface.</title>
        <authorList>
            <person name="Probst A.J."/>
            <person name="Ladd B."/>
            <person name="Jarett J.K."/>
            <person name="Geller-Mcgrath D.E."/>
            <person name="Sieber C.M.K."/>
            <person name="Emerson J.B."/>
            <person name="Anantharaman K."/>
            <person name="Thomas B.C."/>
            <person name="Malmstrom R."/>
            <person name="Stieglmeier M."/>
            <person name="Klingl A."/>
            <person name="Woyke T."/>
            <person name="Ryan C.M."/>
            <person name="Banfield J.F."/>
        </authorList>
    </citation>
    <scope>NUCLEOTIDE SEQUENCE [LARGE SCALE GENOMIC DNA]</scope>
</reference>
<dbReference type="UniPathway" id="UPA00906">
    <property type="reaction ID" value="UER00895"/>
</dbReference>
<keyword evidence="3 6" id="KW-0067">ATP-binding</keyword>
<feature type="binding site" evidence="7">
    <location>
        <position position="235"/>
    </location>
    <ligand>
        <name>L-serine</name>
        <dbReference type="ChEBI" id="CHEBI:33384"/>
    </ligand>
</feature>
<dbReference type="InterPro" id="IPR002314">
    <property type="entry name" value="aa-tRNA-synt_IIb"/>
</dbReference>
<dbReference type="Pfam" id="PF00587">
    <property type="entry name" value="tRNA-synt_2b"/>
    <property type="match status" value="1"/>
</dbReference>
<dbReference type="InterPro" id="IPR010978">
    <property type="entry name" value="tRNA-bd_arm"/>
</dbReference>
<dbReference type="PROSITE" id="PS50862">
    <property type="entry name" value="AA_TRNA_LIGASE_II"/>
    <property type="match status" value="1"/>
</dbReference>
<comment type="domain">
    <text evidence="6">Consists of two distinct domains, a catalytic core and a N-terminal extension that is involved in tRNA binding.</text>
</comment>
<dbReference type="GO" id="GO:0016260">
    <property type="term" value="P:selenocysteine biosynthetic process"/>
    <property type="evidence" value="ECO:0007669"/>
    <property type="project" value="UniProtKB-UniRule"/>
</dbReference>
<feature type="site" description="Important for serine binding" evidence="7">
    <location>
        <position position="388"/>
    </location>
</feature>
<accession>A0A2M8L6W5</accession>
<keyword evidence="1 6" id="KW-0436">Ligase</keyword>
<keyword evidence="6" id="KW-0963">Cytoplasm</keyword>
<dbReference type="CDD" id="cd00770">
    <property type="entry name" value="SerRS_core"/>
    <property type="match status" value="1"/>
</dbReference>
<evidence type="ECO:0000256" key="7">
    <source>
        <dbReference type="PIRSR" id="PIRSR001529-1"/>
    </source>
</evidence>
<comment type="pathway">
    <text evidence="6">Aminoacyl-tRNA biosynthesis; selenocysteinyl-tRNA(Sec) biosynthesis; L-seryl-tRNA(Sec) from L-serine and tRNA(Sec): step 1/1.</text>
</comment>